<dbReference type="Proteomes" id="UP001497480">
    <property type="component" value="Unassembled WGS sequence"/>
</dbReference>
<reference evidence="2 3" key="1">
    <citation type="submission" date="2024-03" db="EMBL/GenBank/DDBJ databases">
        <authorList>
            <person name="Martinez-Hernandez J."/>
        </authorList>
    </citation>
    <scope>NUCLEOTIDE SEQUENCE [LARGE SCALE GENOMIC DNA]</scope>
</reference>
<evidence type="ECO:0000313" key="2">
    <source>
        <dbReference type="EMBL" id="CAL0309625.1"/>
    </source>
</evidence>
<evidence type="ECO:0000256" key="1">
    <source>
        <dbReference type="SAM" id="MobiDB-lite"/>
    </source>
</evidence>
<feature type="compositionally biased region" description="Low complexity" evidence="1">
    <location>
        <begin position="78"/>
        <end position="102"/>
    </location>
</feature>
<feature type="region of interest" description="Disordered" evidence="1">
    <location>
        <begin position="179"/>
        <end position="198"/>
    </location>
</feature>
<name>A0AAV1WJS7_LUPLU</name>
<feature type="compositionally biased region" description="Basic and acidic residues" evidence="1">
    <location>
        <begin position="179"/>
        <end position="193"/>
    </location>
</feature>
<sequence length="364" mass="41129">MRVYHYNLQYLQFLTKNTMPSMQGEDLHGDRISITESLQKEKQIVLDTEPLSESFSKERYFDITMLPTVITTSAGNNLQPPTLQPPKQKFLNSSLSSSSNSSPRIDLDLSLKKSEGESLESQCHDCILALKDLHMLQEIHLRKSQSCGARRSSCVPSNEFDHWLNMLNELVDEHENKNKGRISETETVKDHSPKSVKHQRTITPDDVFRCNSLCMYLPGFGNKVKPNKAKKEEPQRETAVISRTVSMEKFECGSWASSPMHYESEGESSNSYFDLPLELMRCNSINEVYSPINESFVFEKNIKGILKNGSSKLDARKSESSCRRVRFSPSSSSSCPSSPSFCISPRLSKAREDFNAFLAAAQTA</sequence>
<accession>A0AAV1WJS7</accession>
<keyword evidence="3" id="KW-1185">Reference proteome</keyword>
<dbReference type="PANTHER" id="PTHR33672:SF24">
    <property type="entry name" value="OS01G0798600 PROTEIN"/>
    <property type="match status" value="1"/>
</dbReference>
<dbReference type="GO" id="GO:0080183">
    <property type="term" value="P:response to photooxidative stress"/>
    <property type="evidence" value="ECO:0007669"/>
    <property type="project" value="InterPro"/>
</dbReference>
<comment type="caution">
    <text evidence="2">The sequence shown here is derived from an EMBL/GenBank/DDBJ whole genome shotgun (WGS) entry which is preliminary data.</text>
</comment>
<dbReference type="PANTHER" id="PTHR33672">
    <property type="entry name" value="YCF3-INTERACTING PROTEIN 1, CHLOROPLASTIC"/>
    <property type="match status" value="1"/>
</dbReference>
<dbReference type="EMBL" id="CAXHTB010000007">
    <property type="protein sequence ID" value="CAL0309625.1"/>
    <property type="molecule type" value="Genomic_DNA"/>
</dbReference>
<dbReference type="GO" id="GO:0048564">
    <property type="term" value="P:photosystem I assembly"/>
    <property type="evidence" value="ECO:0007669"/>
    <property type="project" value="InterPro"/>
</dbReference>
<evidence type="ECO:0000313" key="3">
    <source>
        <dbReference type="Proteomes" id="UP001497480"/>
    </source>
</evidence>
<proteinExistence type="predicted"/>
<gene>
    <name evidence="2" type="ORF">LLUT_LOCUS10685</name>
</gene>
<dbReference type="InterPro" id="IPR040340">
    <property type="entry name" value="CEST/Y3IP1"/>
</dbReference>
<protein>
    <submittedName>
        <fullName evidence="2">Uncharacterized protein</fullName>
    </submittedName>
</protein>
<dbReference type="GO" id="GO:0009535">
    <property type="term" value="C:chloroplast thylakoid membrane"/>
    <property type="evidence" value="ECO:0007669"/>
    <property type="project" value="InterPro"/>
</dbReference>
<organism evidence="2 3">
    <name type="scientific">Lupinus luteus</name>
    <name type="common">European yellow lupine</name>
    <dbReference type="NCBI Taxonomy" id="3873"/>
    <lineage>
        <taxon>Eukaryota</taxon>
        <taxon>Viridiplantae</taxon>
        <taxon>Streptophyta</taxon>
        <taxon>Embryophyta</taxon>
        <taxon>Tracheophyta</taxon>
        <taxon>Spermatophyta</taxon>
        <taxon>Magnoliopsida</taxon>
        <taxon>eudicotyledons</taxon>
        <taxon>Gunneridae</taxon>
        <taxon>Pentapetalae</taxon>
        <taxon>rosids</taxon>
        <taxon>fabids</taxon>
        <taxon>Fabales</taxon>
        <taxon>Fabaceae</taxon>
        <taxon>Papilionoideae</taxon>
        <taxon>50 kb inversion clade</taxon>
        <taxon>genistoids sensu lato</taxon>
        <taxon>core genistoids</taxon>
        <taxon>Genisteae</taxon>
        <taxon>Lupinus</taxon>
    </lineage>
</organism>
<feature type="region of interest" description="Disordered" evidence="1">
    <location>
        <begin position="76"/>
        <end position="106"/>
    </location>
</feature>
<dbReference type="AlphaFoldDB" id="A0AAV1WJS7"/>